<proteinExistence type="predicted"/>
<reference evidence="7" key="1">
    <citation type="submission" date="2021-02" db="EMBL/GenBank/DDBJ databases">
        <authorList>
            <person name="Dougan E. K."/>
            <person name="Rhodes N."/>
            <person name="Thang M."/>
            <person name="Chan C."/>
        </authorList>
    </citation>
    <scope>NUCLEOTIDE SEQUENCE</scope>
</reference>
<evidence type="ECO:0000256" key="5">
    <source>
        <dbReference type="SAM" id="Phobius"/>
    </source>
</evidence>
<dbReference type="GO" id="GO:0016020">
    <property type="term" value="C:membrane"/>
    <property type="evidence" value="ECO:0007669"/>
    <property type="project" value="UniProtKB-SubCell"/>
</dbReference>
<evidence type="ECO:0000313" key="7">
    <source>
        <dbReference type="EMBL" id="CAE8649564.1"/>
    </source>
</evidence>
<dbReference type="Proteomes" id="UP000626109">
    <property type="component" value="Unassembled WGS sequence"/>
</dbReference>
<evidence type="ECO:0000256" key="4">
    <source>
        <dbReference type="ARBA" id="ARBA00023136"/>
    </source>
</evidence>
<dbReference type="Gene3D" id="1.20.120.550">
    <property type="entry name" value="Membrane associated eicosanoid/glutathione metabolism-like domain"/>
    <property type="match status" value="1"/>
</dbReference>
<dbReference type="InterPro" id="IPR001129">
    <property type="entry name" value="Membr-assoc_MAPEG"/>
</dbReference>
<evidence type="ECO:0000313" key="8">
    <source>
        <dbReference type="Proteomes" id="UP000626109"/>
    </source>
</evidence>
<feature type="transmembrane region" description="Helical" evidence="5">
    <location>
        <begin position="47"/>
        <end position="65"/>
    </location>
</feature>
<sequence>MAKQLPVFFLMPRLIGTAIAMAIYWPGRATYDQRMSSINGIANGDLELGYVYLAAGVLSILGWFLNSYPMLYKSAVMPGNAGNLRANMQIYKVNTQKGGRMPAVVLEDEGAVGQYNRANRALFHFVENVAPLLPCIFLAGLIFSKAMLALVVVYAVARVWYQVAYSTGGYGMGLCKHALPFFVHTIFVANTIEMLTWIAGVRLLQLQ</sequence>
<evidence type="ECO:0000313" key="9">
    <source>
        <dbReference type="Proteomes" id="UP000654075"/>
    </source>
</evidence>
<keyword evidence="2 5" id="KW-0812">Transmembrane</keyword>
<dbReference type="AlphaFoldDB" id="A0A813IHE8"/>
<accession>A0A813IHE8</accession>
<dbReference type="InterPro" id="IPR023352">
    <property type="entry name" value="MAPEG-like_dom_sf"/>
</dbReference>
<dbReference type="OrthoDB" id="61546at2759"/>
<evidence type="ECO:0008006" key="10">
    <source>
        <dbReference type="Google" id="ProtNLM"/>
    </source>
</evidence>
<organism evidence="7 8">
    <name type="scientific">Polarella glacialis</name>
    <name type="common">Dinoflagellate</name>
    <dbReference type="NCBI Taxonomy" id="89957"/>
    <lineage>
        <taxon>Eukaryota</taxon>
        <taxon>Sar</taxon>
        <taxon>Alveolata</taxon>
        <taxon>Dinophyceae</taxon>
        <taxon>Suessiales</taxon>
        <taxon>Suessiaceae</taxon>
        <taxon>Polarella</taxon>
    </lineage>
</organism>
<dbReference type="Proteomes" id="UP000654075">
    <property type="component" value="Unassembled WGS sequence"/>
</dbReference>
<keyword evidence="3 5" id="KW-1133">Transmembrane helix</keyword>
<feature type="transmembrane region" description="Helical" evidence="5">
    <location>
        <begin position="132"/>
        <end position="161"/>
    </location>
</feature>
<comment type="subcellular location">
    <subcellularLocation>
        <location evidence="1">Membrane</location>
    </subcellularLocation>
</comment>
<keyword evidence="9" id="KW-1185">Reference proteome</keyword>
<evidence type="ECO:0000313" key="6">
    <source>
        <dbReference type="EMBL" id="CAE8615686.1"/>
    </source>
</evidence>
<dbReference type="Pfam" id="PF01124">
    <property type="entry name" value="MAPEG"/>
    <property type="match status" value="1"/>
</dbReference>
<keyword evidence="4 5" id="KW-0472">Membrane</keyword>
<evidence type="ECO:0000256" key="1">
    <source>
        <dbReference type="ARBA" id="ARBA00004370"/>
    </source>
</evidence>
<feature type="transmembrane region" description="Helical" evidence="5">
    <location>
        <begin position="7"/>
        <end position="27"/>
    </location>
</feature>
<protein>
    <recommendedName>
        <fullName evidence="10">MAPEG family protein</fullName>
    </recommendedName>
</protein>
<feature type="transmembrane region" description="Helical" evidence="5">
    <location>
        <begin position="181"/>
        <end position="204"/>
    </location>
</feature>
<gene>
    <name evidence="6" type="ORF">PGLA1383_LOCUS33397</name>
    <name evidence="7" type="ORF">PGLA2088_LOCUS7534</name>
</gene>
<evidence type="ECO:0000256" key="2">
    <source>
        <dbReference type="ARBA" id="ARBA00022692"/>
    </source>
</evidence>
<dbReference type="EMBL" id="CAJNNV010025687">
    <property type="protein sequence ID" value="CAE8615686.1"/>
    <property type="molecule type" value="Genomic_DNA"/>
</dbReference>
<name>A0A813IHE8_POLGL</name>
<dbReference type="EMBL" id="CAJNNW010007853">
    <property type="protein sequence ID" value="CAE8649564.1"/>
    <property type="molecule type" value="Genomic_DNA"/>
</dbReference>
<comment type="caution">
    <text evidence="7">The sequence shown here is derived from an EMBL/GenBank/DDBJ whole genome shotgun (WGS) entry which is preliminary data.</text>
</comment>
<dbReference type="SUPFAM" id="SSF161084">
    <property type="entry name" value="MAPEG domain-like"/>
    <property type="match status" value="1"/>
</dbReference>
<evidence type="ECO:0000256" key="3">
    <source>
        <dbReference type="ARBA" id="ARBA00022989"/>
    </source>
</evidence>
<dbReference type="OMA" id="HHMIENY"/>